<evidence type="ECO:0000313" key="22">
    <source>
        <dbReference type="Proteomes" id="UP000230066"/>
    </source>
</evidence>
<evidence type="ECO:0000256" key="13">
    <source>
        <dbReference type="ARBA" id="ARBA00023163"/>
    </source>
</evidence>
<dbReference type="InterPro" id="IPR055197">
    <property type="entry name" value="PHDvar_NSD"/>
</dbReference>
<evidence type="ECO:0000256" key="5">
    <source>
        <dbReference type="ARBA" id="ARBA00022679"/>
    </source>
</evidence>
<accession>A0A4E0RM30</accession>
<evidence type="ECO:0000256" key="15">
    <source>
        <dbReference type="PROSITE-ProRule" id="PRU00146"/>
    </source>
</evidence>
<feature type="domain" description="PHD-type" evidence="17">
    <location>
        <begin position="1057"/>
        <end position="1104"/>
    </location>
</feature>
<dbReference type="Pfam" id="PF17982">
    <property type="entry name" value="C5HCH"/>
    <property type="match status" value="1"/>
</dbReference>
<dbReference type="SMART" id="SM00293">
    <property type="entry name" value="PWWP"/>
    <property type="match status" value="2"/>
</dbReference>
<dbReference type="InterPro" id="IPR011011">
    <property type="entry name" value="Znf_FYVE_PHD"/>
</dbReference>
<dbReference type="Gene3D" id="3.30.40.10">
    <property type="entry name" value="Zinc/RING finger domain, C3HC4 (zinc finger)"/>
    <property type="match status" value="4"/>
</dbReference>
<dbReference type="InterPro" id="IPR041306">
    <property type="entry name" value="C5HCH"/>
</dbReference>
<keyword evidence="4" id="KW-0489">Methyltransferase</keyword>
<dbReference type="SUPFAM" id="SSF63748">
    <property type="entry name" value="Tudor/PWWP/MBT"/>
    <property type="match status" value="2"/>
</dbReference>
<feature type="region of interest" description="Disordered" evidence="16">
    <location>
        <begin position="997"/>
        <end position="1050"/>
    </location>
</feature>
<comment type="subcellular location">
    <subcellularLocation>
        <location evidence="2">Chromosome</location>
    </subcellularLocation>
    <subcellularLocation>
        <location evidence="1">Nucleus</location>
    </subcellularLocation>
</comment>
<keyword evidence="8" id="KW-0677">Repeat</keyword>
<dbReference type="InterPro" id="IPR006560">
    <property type="entry name" value="AWS_dom"/>
</dbReference>
<feature type="compositionally biased region" description="Low complexity" evidence="16">
    <location>
        <begin position="1187"/>
        <end position="1208"/>
    </location>
</feature>
<dbReference type="Proteomes" id="UP000230066">
    <property type="component" value="Unassembled WGS sequence"/>
</dbReference>
<evidence type="ECO:0000256" key="11">
    <source>
        <dbReference type="ARBA" id="ARBA00022853"/>
    </source>
</evidence>
<evidence type="ECO:0000256" key="6">
    <source>
        <dbReference type="ARBA" id="ARBA00022691"/>
    </source>
</evidence>
<dbReference type="GO" id="GO:0005634">
    <property type="term" value="C:nucleus"/>
    <property type="evidence" value="ECO:0007669"/>
    <property type="project" value="UniProtKB-SubCell"/>
</dbReference>
<evidence type="ECO:0000256" key="10">
    <source>
        <dbReference type="ARBA" id="ARBA00022833"/>
    </source>
</evidence>
<dbReference type="CDD" id="cd05838">
    <property type="entry name" value="PWWP_NSD_rpt2"/>
    <property type="match status" value="1"/>
</dbReference>
<dbReference type="Gene3D" id="2.30.30.140">
    <property type="match status" value="2"/>
</dbReference>
<evidence type="ECO:0000256" key="7">
    <source>
        <dbReference type="ARBA" id="ARBA00022723"/>
    </source>
</evidence>
<dbReference type="CDD" id="cd15568">
    <property type="entry name" value="PHD5_NSD"/>
    <property type="match status" value="1"/>
</dbReference>
<keyword evidence="12" id="KW-0805">Transcription regulation</keyword>
<dbReference type="Pfam" id="PF23004">
    <property type="entry name" value="PHDvar_NSD"/>
    <property type="match status" value="1"/>
</dbReference>
<feature type="region of interest" description="Disordered" evidence="16">
    <location>
        <begin position="933"/>
        <end position="980"/>
    </location>
</feature>
<evidence type="ECO:0000259" key="20">
    <source>
        <dbReference type="PROSITE" id="PS51215"/>
    </source>
</evidence>
<dbReference type="InterPro" id="IPR001841">
    <property type="entry name" value="Znf_RING"/>
</dbReference>
<evidence type="ECO:0000256" key="9">
    <source>
        <dbReference type="ARBA" id="ARBA00022771"/>
    </source>
</evidence>
<evidence type="ECO:0000259" key="18">
    <source>
        <dbReference type="PROSITE" id="PS50280"/>
    </source>
</evidence>
<dbReference type="InterPro" id="IPR000313">
    <property type="entry name" value="PWWP_dom"/>
</dbReference>
<evidence type="ECO:0000313" key="21">
    <source>
        <dbReference type="EMBL" id="THD21847.1"/>
    </source>
</evidence>
<feature type="compositionally biased region" description="Polar residues" evidence="16">
    <location>
        <begin position="1209"/>
        <end position="1224"/>
    </location>
</feature>
<feature type="compositionally biased region" description="Polar residues" evidence="16">
    <location>
        <begin position="933"/>
        <end position="944"/>
    </location>
</feature>
<keyword evidence="5" id="KW-0808">Transferase</keyword>
<dbReference type="InterPro" id="IPR019787">
    <property type="entry name" value="Znf_PHD-finger"/>
</dbReference>
<dbReference type="InterPro" id="IPR001214">
    <property type="entry name" value="SET_dom"/>
</dbReference>
<feature type="domain" description="PHD-type" evidence="17">
    <location>
        <begin position="280"/>
        <end position="336"/>
    </location>
</feature>
<feature type="compositionally biased region" description="Basic and acidic residues" evidence="16">
    <location>
        <begin position="971"/>
        <end position="980"/>
    </location>
</feature>
<dbReference type="EMBL" id="JXXN02003204">
    <property type="protein sequence ID" value="THD21847.1"/>
    <property type="molecule type" value="Genomic_DNA"/>
</dbReference>
<dbReference type="GO" id="GO:0008270">
    <property type="term" value="F:zinc ion binding"/>
    <property type="evidence" value="ECO:0007669"/>
    <property type="project" value="UniProtKB-KW"/>
</dbReference>
<evidence type="ECO:0000256" key="4">
    <source>
        <dbReference type="ARBA" id="ARBA00022603"/>
    </source>
</evidence>
<feature type="domain" description="PWWP" evidence="19">
    <location>
        <begin position="536"/>
        <end position="598"/>
    </location>
</feature>
<dbReference type="PROSITE" id="PS50812">
    <property type="entry name" value="PWWP"/>
    <property type="match status" value="2"/>
</dbReference>
<gene>
    <name evidence="21" type="ORF">D915_007277</name>
</gene>
<dbReference type="InterPro" id="IPR046341">
    <property type="entry name" value="SET_dom_sf"/>
</dbReference>
<dbReference type="InterPro" id="IPR013083">
    <property type="entry name" value="Znf_RING/FYVE/PHD"/>
</dbReference>
<keyword evidence="10" id="KW-0862">Zinc</keyword>
<dbReference type="InterPro" id="IPR050777">
    <property type="entry name" value="SET2_Histone-Lys_MeTrsfase"/>
</dbReference>
<feature type="domain" description="AWS" evidence="20">
    <location>
        <begin position="700"/>
        <end position="755"/>
    </location>
</feature>
<evidence type="ECO:0000256" key="2">
    <source>
        <dbReference type="ARBA" id="ARBA00004286"/>
    </source>
</evidence>
<dbReference type="Pfam" id="PF22908">
    <property type="entry name" value="PHD_NSD"/>
    <property type="match status" value="1"/>
</dbReference>
<dbReference type="InterPro" id="IPR055198">
    <property type="entry name" value="NSD_PHD"/>
</dbReference>
<keyword evidence="7" id="KW-0479">Metal-binding</keyword>
<evidence type="ECO:0000256" key="1">
    <source>
        <dbReference type="ARBA" id="ARBA00004123"/>
    </source>
</evidence>
<dbReference type="CDD" id="cd15489">
    <property type="entry name" value="PHD_SF"/>
    <property type="match status" value="2"/>
</dbReference>
<dbReference type="CDD" id="cd20144">
    <property type="entry name" value="PWWP_NSD_rpt1"/>
    <property type="match status" value="1"/>
</dbReference>
<keyword evidence="13" id="KW-0804">Transcription</keyword>
<dbReference type="SMART" id="SM00317">
    <property type="entry name" value="SET"/>
    <property type="match status" value="1"/>
</dbReference>
<dbReference type="Gene3D" id="2.170.270.10">
    <property type="entry name" value="SET domain"/>
    <property type="match status" value="1"/>
</dbReference>
<dbReference type="SUPFAM" id="SSF57903">
    <property type="entry name" value="FYVE/PHD zinc finger"/>
    <property type="match status" value="3"/>
</dbReference>
<dbReference type="GO" id="GO:0005694">
    <property type="term" value="C:chromosome"/>
    <property type="evidence" value="ECO:0007669"/>
    <property type="project" value="UniProtKB-SubCell"/>
</dbReference>
<feature type="region of interest" description="Disordered" evidence="16">
    <location>
        <begin position="1279"/>
        <end position="1321"/>
    </location>
</feature>
<evidence type="ECO:0000256" key="8">
    <source>
        <dbReference type="ARBA" id="ARBA00022737"/>
    </source>
</evidence>
<dbReference type="PROSITE" id="PS50280">
    <property type="entry name" value="SET"/>
    <property type="match status" value="1"/>
</dbReference>
<dbReference type="Pfam" id="PF00855">
    <property type="entry name" value="PWWP"/>
    <property type="match status" value="2"/>
</dbReference>
<evidence type="ECO:0000259" key="17">
    <source>
        <dbReference type="PROSITE" id="PS50016"/>
    </source>
</evidence>
<dbReference type="SMART" id="SM00184">
    <property type="entry name" value="RING"/>
    <property type="match status" value="3"/>
</dbReference>
<sequence length="1321" mass="147253">MDDTFELGDLFWAKVGSHPWWPCMIYYTPTGESYVRNKAGKSACYHVQFLGPLVERAWVHPGNLIPFEGKKKFDEYVQDKLKNSRDKNERAKFDSRSTSSSRNLWVQSWKEAESAMNMPSEKRMQKFGRISVKSKVRRLSKAEEGEIMQLLSSVPLTLDEEAESLAAFLREEMEIRSEKNPDVDQKLLEDELRAQWPSFDIPTKRSYLQEKLGIFSSFPQDKNTPQNKSCMELTPKAVGPKIEKAQKKRTSEMPNRYQEQRELDIEIHRLIVSPAQYRYQPVCHMCEVYSNAPGQMFKCRGPCGRLVHPTCMRYKVPPPADNSREDRFRCPECLTGDFLCRICGKPGDTSHKSTVGPVILCQSPGCGRHFHRDCLLDWPGVITRPPIDEVKLSPTGELQLVKCPAHCCTTCVSELDEPSSKNASLPGSRDQELLQCVRCPAAFHTGDLCTPAGSVEVSLSHIVCPRHYDQTLNETNHFKTQHPNWCFQCYSTVTEKVVCETCPTVYHKTCIQPSFGVWSEDKFTCMSCRRGVFPRYAQIVWAKIQHFRWWPCEIIHARNAPINILNMVRPEGTFPIHFLGSDEYQWIARGCILPYEIGLKTNAAKDSRGTKSVERAFTRALERAPRAHQLYVNHVLKRQLPLTSMHAELLPDEELLPPAAMDADIVVHRNLDEDLKTTATANMVLIESNVQKAEASKIASLGSCCTCKSSGDSSVVKKCTQETQCLNIMASVECTRQRCSFGDKDCGNRRFCKLSQKSEHDLFNVVRTVNRGYGVKTTISFSQHALVMEFRGEVVDLDEANRRLVEALGPSALANLNSSRKGCQPLNESYMIRLGPDRDLALDAACRGNLARFINHSCEPNLAAECWVVDGCPRLGLFATRTIDPNEELTLDYVLADFLSTGLMGSHCLCLCGTDTCVSTLHLPSSFPPVVNNATEPEVSSQLGPVSPSAPDRRRSKRTDSAHAQTPDNKPQPEKNDRSEQVLSVVNLLAAAASNRSAARRERALIQPSTAAARASKDPSTGKHNASGGTGASDAASIKSEQMSTESNLALRPPPHEDFCYRCGDGGELLLCDKASCPKAFHLSCLGLSSPPAGIWYCPWHYCDHCGHPSTHLCWRCPNSYCTEHAIETLIQVDELDKERWNLAREGLNTVTSSALVSSFRWICADHSGMRIHGPGHRPCLVPPEPQSNGSGSKSSSSRQSKTSNKASTASQESVRTSESLESQLQKKHEELENVEPVQKASSSPKPVSGSRAASNEPRRVEPLKVTLKRRLKAEMAAMESVGLKSDPSNDEVRKRPASSIASPPVSDRKRPRLGKETMAK</sequence>
<feature type="domain" description="SET" evidence="18">
    <location>
        <begin position="761"/>
        <end position="894"/>
    </location>
</feature>
<dbReference type="InterPro" id="IPR001965">
    <property type="entry name" value="Znf_PHD"/>
</dbReference>
<keyword evidence="14" id="KW-0539">Nucleus</keyword>
<evidence type="ECO:0000256" key="12">
    <source>
        <dbReference type="ARBA" id="ARBA00023015"/>
    </source>
</evidence>
<evidence type="ECO:0000256" key="3">
    <source>
        <dbReference type="ARBA" id="ARBA00022454"/>
    </source>
</evidence>
<comment type="caution">
    <text evidence="21">The sequence shown here is derived from an EMBL/GenBank/DDBJ whole genome shotgun (WGS) entry which is preliminary data.</text>
</comment>
<keyword evidence="3" id="KW-0158">Chromosome</keyword>
<reference evidence="21" key="1">
    <citation type="submission" date="2019-03" db="EMBL/GenBank/DDBJ databases">
        <title>Improved annotation for the trematode Fasciola hepatica.</title>
        <authorList>
            <person name="Choi Y.-J."/>
            <person name="Martin J."/>
            <person name="Mitreva M."/>
        </authorList>
    </citation>
    <scope>NUCLEOTIDE SEQUENCE [LARGE SCALE GENOMIC DNA]</scope>
</reference>
<evidence type="ECO:0000259" key="19">
    <source>
        <dbReference type="PROSITE" id="PS50812"/>
    </source>
</evidence>
<evidence type="ECO:0000256" key="14">
    <source>
        <dbReference type="ARBA" id="ARBA00023242"/>
    </source>
</evidence>
<dbReference type="Pfam" id="PF23011">
    <property type="entry name" value="PHD-1st_NSD"/>
    <property type="match status" value="1"/>
</dbReference>
<keyword evidence="6" id="KW-0949">S-adenosyl-L-methionine</keyword>
<dbReference type="InterPro" id="IPR059153">
    <property type="entry name" value="NSD_PHD-1st"/>
</dbReference>
<keyword evidence="22" id="KW-1185">Reference proteome</keyword>
<organism evidence="21 22">
    <name type="scientific">Fasciola hepatica</name>
    <name type="common">Liver fluke</name>
    <dbReference type="NCBI Taxonomy" id="6192"/>
    <lineage>
        <taxon>Eukaryota</taxon>
        <taxon>Metazoa</taxon>
        <taxon>Spiralia</taxon>
        <taxon>Lophotrochozoa</taxon>
        <taxon>Platyhelminthes</taxon>
        <taxon>Trematoda</taxon>
        <taxon>Digenea</taxon>
        <taxon>Plagiorchiida</taxon>
        <taxon>Echinostomata</taxon>
        <taxon>Echinostomatoidea</taxon>
        <taxon>Fasciolidae</taxon>
        <taxon>Fasciola</taxon>
    </lineage>
</organism>
<feature type="domain" description="PWWP" evidence="19">
    <location>
        <begin position="7"/>
        <end position="70"/>
    </location>
</feature>
<dbReference type="Pfam" id="PF00856">
    <property type="entry name" value="SET"/>
    <property type="match status" value="1"/>
</dbReference>
<dbReference type="CDD" id="cd15566">
    <property type="entry name" value="PHD3_NSD"/>
    <property type="match status" value="1"/>
</dbReference>
<dbReference type="SMART" id="SM00249">
    <property type="entry name" value="PHD"/>
    <property type="match status" value="4"/>
</dbReference>
<feature type="compositionally biased region" description="Polar residues" evidence="16">
    <location>
        <begin position="1039"/>
        <end position="1048"/>
    </location>
</feature>
<name>A0A4E0RM30_FASHE</name>
<dbReference type="PANTHER" id="PTHR22884">
    <property type="entry name" value="SET DOMAIN PROTEINS"/>
    <property type="match status" value="1"/>
</dbReference>
<dbReference type="SUPFAM" id="SSF82199">
    <property type="entry name" value="SET domain"/>
    <property type="match status" value="1"/>
</dbReference>
<dbReference type="PROSITE" id="PS51215">
    <property type="entry name" value="AWS"/>
    <property type="match status" value="1"/>
</dbReference>
<keyword evidence="11" id="KW-0156">Chromatin regulator</keyword>
<dbReference type="GO" id="GO:0032259">
    <property type="term" value="P:methylation"/>
    <property type="evidence" value="ECO:0007669"/>
    <property type="project" value="UniProtKB-KW"/>
</dbReference>
<evidence type="ECO:0000256" key="16">
    <source>
        <dbReference type="SAM" id="MobiDB-lite"/>
    </source>
</evidence>
<keyword evidence="9 15" id="KW-0863">Zinc-finger</keyword>
<dbReference type="CDD" id="cd15565">
    <property type="entry name" value="PHD2_NSD"/>
    <property type="match status" value="1"/>
</dbReference>
<dbReference type="PROSITE" id="PS50016">
    <property type="entry name" value="ZF_PHD_2"/>
    <property type="match status" value="2"/>
</dbReference>
<feature type="region of interest" description="Disordered" evidence="16">
    <location>
        <begin position="1175"/>
        <end position="1266"/>
    </location>
</feature>
<proteinExistence type="predicted"/>
<protein>
    <submittedName>
        <fullName evidence="21">Histone-lysine N-methyltransferase</fullName>
    </submittedName>
</protein>
<dbReference type="GO" id="GO:0042054">
    <property type="term" value="F:histone methyltransferase activity"/>
    <property type="evidence" value="ECO:0007669"/>
    <property type="project" value="InterPro"/>
</dbReference>